<dbReference type="PANTHER" id="PTHR30055">
    <property type="entry name" value="HTH-TYPE TRANSCRIPTIONAL REGULATOR RUTR"/>
    <property type="match status" value="1"/>
</dbReference>
<evidence type="ECO:0000256" key="2">
    <source>
        <dbReference type="ARBA" id="ARBA00023125"/>
    </source>
</evidence>
<dbReference type="PROSITE" id="PS01081">
    <property type="entry name" value="HTH_TETR_1"/>
    <property type="match status" value="1"/>
</dbReference>
<dbReference type="InterPro" id="IPR009057">
    <property type="entry name" value="Homeodomain-like_sf"/>
</dbReference>
<dbReference type="SUPFAM" id="SSF46689">
    <property type="entry name" value="Homeodomain-like"/>
    <property type="match status" value="1"/>
</dbReference>
<evidence type="ECO:0000313" key="6">
    <source>
        <dbReference type="EMBL" id="ORA40037.1"/>
    </source>
</evidence>
<dbReference type="InterPro" id="IPR023772">
    <property type="entry name" value="DNA-bd_HTH_TetR-type_CS"/>
</dbReference>
<dbReference type="Pfam" id="PF17754">
    <property type="entry name" value="TetR_C_14"/>
    <property type="match status" value="1"/>
</dbReference>
<dbReference type="PROSITE" id="PS50977">
    <property type="entry name" value="HTH_TETR_2"/>
    <property type="match status" value="1"/>
</dbReference>
<feature type="domain" description="HTH tetR-type" evidence="5">
    <location>
        <begin position="24"/>
        <end position="84"/>
    </location>
</feature>
<sequence>MCKICRLCNNSDVEAEGLRQRRRRETATEIHRATLELARDEGFDKVTVDAISARAGISQRTFFNYFSSKEAALVHGPFELAADRVLTFVAAGPCSPRQMLTDVIDLLMENMAELPPQREVMKEALTVASGHPSVLAAFLARVDHLAQQIADTIAERAGDRIDDVDDPTVIAALAVTAVRLGMDRWMATSPGPEGADSPAPHVHHIAVRMHAVMEGQS</sequence>
<accession>A0A1X0BCG9</accession>
<dbReference type="InterPro" id="IPR001647">
    <property type="entry name" value="HTH_TetR"/>
</dbReference>
<evidence type="ECO:0000259" key="5">
    <source>
        <dbReference type="PROSITE" id="PS50977"/>
    </source>
</evidence>
<organism evidence="6 7">
    <name type="scientific">Mycobacterium aquaticum</name>
    <dbReference type="NCBI Taxonomy" id="1927124"/>
    <lineage>
        <taxon>Bacteria</taxon>
        <taxon>Bacillati</taxon>
        <taxon>Actinomycetota</taxon>
        <taxon>Actinomycetes</taxon>
        <taxon>Mycobacteriales</taxon>
        <taxon>Mycobacteriaceae</taxon>
        <taxon>Mycobacterium</taxon>
    </lineage>
</organism>
<keyword evidence="3" id="KW-0804">Transcription</keyword>
<dbReference type="InterPro" id="IPR041347">
    <property type="entry name" value="MftR_C"/>
</dbReference>
<evidence type="ECO:0000256" key="3">
    <source>
        <dbReference type="ARBA" id="ARBA00023163"/>
    </source>
</evidence>
<dbReference type="Gene3D" id="1.10.357.10">
    <property type="entry name" value="Tetracycline Repressor, domain 2"/>
    <property type="match status" value="1"/>
</dbReference>
<proteinExistence type="predicted"/>
<reference evidence="6 7" key="1">
    <citation type="submission" date="2017-02" db="EMBL/GenBank/DDBJ databases">
        <title>The new phylogeny of genus Mycobacterium.</title>
        <authorList>
            <person name="Tortoli E."/>
            <person name="Trovato A."/>
            <person name="Cirillo D.M."/>
        </authorList>
    </citation>
    <scope>NUCLEOTIDE SEQUENCE [LARGE SCALE GENOMIC DNA]</scope>
    <source>
        <strain evidence="6 7">RW6</strain>
    </source>
</reference>
<dbReference type="GO" id="GO:0003700">
    <property type="term" value="F:DNA-binding transcription factor activity"/>
    <property type="evidence" value="ECO:0007669"/>
    <property type="project" value="TreeGrafter"/>
</dbReference>
<comment type="caution">
    <text evidence="6">The sequence shown here is derived from an EMBL/GenBank/DDBJ whole genome shotgun (WGS) entry which is preliminary data.</text>
</comment>
<protein>
    <recommendedName>
        <fullName evidence="5">HTH tetR-type domain-containing protein</fullName>
    </recommendedName>
</protein>
<dbReference type="Pfam" id="PF00440">
    <property type="entry name" value="TetR_N"/>
    <property type="match status" value="1"/>
</dbReference>
<keyword evidence="1" id="KW-0805">Transcription regulation</keyword>
<name>A0A1X0BCG9_9MYCO</name>
<dbReference type="PRINTS" id="PR00455">
    <property type="entry name" value="HTHTETR"/>
</dbReference>
<gene>
    <name evidence="6" type="ORF">BST13_01425</name>
</gene>
<keyword evidence="7" id="KW-1185">Reference proteome</keyword>
<evidence type="ECO:0000256" key="1">
    <source>
        <dbReference type="ARBA" id="ARBA00023015"/>
    </source>
</evidence>
<dbReference type="STRING" id="1927124.BST13_01425"/>
<feature type="DNA-binding region" description="H-T-H motif" evidence="4">
    <location>
        <begin position="47"/>
        <end position="66"/>
    </location>
</feature>
<dbReference type="EMBL" id="MVHF01000001">
    <property type="protein sequence ID" value="ORA40037.1"/>
    <property type="molecule type" value="Genomic_DNA"/>
</dbReference>
<dbReference type="PANTHER" id="PTHR30055:SF238">
    <property type="entry name" value="MYCOFACTOCIN BIOSYNTHESIS TRANSCRIPTIONAL REGULATOR MFTR-RELATED"/>
    <property type="match status" value="1"/>
</dbReference>
<keyword evidence="2 4" id="KW-0238">DNA-binding</keyword>
<dbReference type="GO" id="GO:0000976">
    <property type="term" value="F:transcription cis-regulatory region binding"/>
    <property type="evidence" value="ECO:0007669"/>
    <property type="project" value="TreeGrafter"/>
</dbReference>
<dbReference type="InterPro" id="IPR050109">
    <property type="entry name" value="HTH-type_TetR-like_transc_reg"/>
</dbReference>
<dbReference type="Proteomes" id="UP000192448">
    <property type="component" value="Unassembled WGS sequence"/>
</dbReference>
<evidence type="ECO:0000313" key="7">
    <source>
        <dbReference type="Proteomes" id="UP000192448"/>
    </source>
</evidence>
<evidence type="ECO:0000256" key="4">
    <source>
        <dbReference type="PROSITE-ProRule" id="PRU00335"/>
    </source>
</evidence>
<dbReference type="AlphaFoldDB" id="A0A1X0BCG9"/>